<reference evidence="1 2" key="1">
    <citation type="submission" date="2016-03" db="EMBL/GenBank/DDBJ databases">
        <authorList>
            <person name="Cho S.-Y."/>
            <person name="Lim S."/>
            <person name="Kim H."/>
            <person name="Soh E.H."/>
            <person name="Moon J.S."/>
        </authorList>
    </citation>
    <scope>NUCLEOTIDE SEQUENCE [LARGE SCALE GENOMIC DNA]</scope>
    <source>
        <strain evidence="1 2">KCTC 3810</strain>
    </source>
</reference>
<evidence type="ECO:0008006" key="3">
    <source>
        <dbReference type="Google" id="ProtNLM"/>
    </source>
</evidence>
<dbReference type="RefSeq" id="WP_028105636.1">
    <property type="nucleotide sequence ID" value="NZ_LVVL01000001.1"/>
</dbReference>
<protein>
    <recommendedName>
        <fullName evidence="3">DUF4825 domain-containing protein</fullName>
    </recommendedName>
</protein>
<keyword evidence="2" id="KW-1185">Reference proteome</keyword>
<dbReference type="Proteomes" id="UP000078447">
    <property type="component" value="Unassembled WGS sequence"/>
</dbReference>
<proteinExistence type="predicted"/>
<evidence type="ECO:0000313" key="2">
    <source>
        <dbReference type="Proteomes" id="UP000078447"/>
    </source>
</evidence>
<evidence type="ECO:0000313" key="1">
    <source>
        <dbReference type="EMBL" id="OAN14387.1"/>
    </source>
</evidence>
<gene>
    <name evidence="1" type="ORF">A3783_00235</name>
</gene>
<sequence>MNRKKKGWRIALGLVAGFLLLNLVWYGVTTVQYKPFVSAVPDFDGVHSLMQDGVSYTVETPDYLSYTGRLMIADKQAGLAVGVYPRLFQDDTYEVWIQEGVRGYLLDVNDRLELLEPDAELQAILDRNKPKITRLVEQAKTVFPLD</sequence>
<name>A0ABX2V866_9BACL</name>
<dbReference type="EMBL" id="LVVL01000001">
    <property type="protein sequence ID" value="OAN14387.1"/>
    <property type="molecule type" value="Genomic_DNA"/>
</dbReference>
<comment type="caution">
    <text evidence="1">The sequence shown here is derived from an EMBL/GenBank/DDBJ whole genome shotgun (WGS) entry which is preliminary data.</text>
</comment>
<organism evidence="1 2">
    <name type="scientific">Exiguobacterium undae</name>
    <dbReference type="NCBI Taxonomy" id="169177"/>
    <lineage>
        <taxon>Bacteria</taxon>
        <taxon>Bacillati</taxon>
        <taxon>Bacillota</taxon>
        <taxon>Bacilli</taxon>
        <taxon>Bacillales</taxon>
        <taxon>Bacillales Family XII. Incertae Sedis</taxon>
        <taxon>Exiguobacterium</taxon>
    </lineage>
</organism>
<accession>A0ABX2V866</accession>